<evidence type="ECO:0000256" key="1">
    <source>
        <dbReference type="ARBA" id="ARBA00022490"/>
    </source>
</evidence>
<dbReference type="CDD" id="cd00268">
    <property type="entry name" value="DEADc"/>
    <property type="match status" value="1"/>
</dbReference>
<feature type="short sequence motif" description="Q motif" evidence="8">
    <location>
        <begin position="9"/>
        <end position="37"/>
    </location>
</feature>
<evidence type="ECO:0000256" key="3">
    <source>
        <dbReference type="ARBA" id="ARBA00022801"/>
    </source>
</evidence>
<dbReference type="InterPro" id="IPR044742">
    <property type="entry name" value="DEAD/DEAH_RhlB"/>
</dbReference>
<dbReference type="Proteomes" id="UP000560000">
    <property type="component" value="Unassembled WGS sequence"/>
</dbReference>
<dbReference type="GO" id="GO:0003723">
    <property type="term" value="F:RNA binding"/>
    <property type="evidence" value="ECO:0007669"/>
    <property type="project" value="UniProtKB-UniRule"/>
</dbReference>
<dbReference type="InterPro" id="IPR014001">
    <property type="entry name" value="Helicase_ATP-bd"/>
</dbReference>
<dbReference type="PROSITE" id="PS51195">
    <property type="entry name" value="Q_MOTIF"/>
    <property type="match status" value="1"/>
</dbReference>
<feature type="compositionally biased region" description="Polar residues" evidence="9">
    <location>
        <begin position="462"/>
        <end position="473"/>
    </location>
</feature>
<feature type="compositionally biased region" description="Basic residues" evidence="9">
    <location>
        <begin position="432"/>
        <end position="441"/>
    </location>
</feature>
<dbReference type="CDD" id="cd18787">
    <property type="entry name" value="SF2_C_DEAD"/>
    <property type="match status" value="1"/>
</dbReference>
<dbReference type="Pfam" id="PF00271">
    <property type="entry name" value="Helicase_C"/>
    <property type="match status" value="1"/>
</dbReference>
<feature type="domain" description="DEAD-box RNA helicase Q" evidence="12">
    <location>
        <begin position="9"/>
        <end position="37"/>
    </location>
</feature>
<feature type="region of interest" description="Disordered" evidence="9">
    <location>
        <begin position="394"/>
        <end position="581"/>
    </location>
</feature>
<dbReference type="SUPFAM" id="SSF52540">
    <property type="entry name" value="P-loop containing nucleoside triphosphate hydrolases"/>
    <property type="match status" value="1"/>
</dbReference>
<reference evidence="13 14" key="1">
    <citation type="submission" date="2020-08" db="EMBL/GenBank/DDBJ databases">
        <title>Genomic Encyclopedia of Type Strains, Phase IV (KMG-IV): sequencing the most valuable type-strain genomes for metagenomic binning, comparative biology and taxonomic classification.</title>
        <authorList>
            <person name="Goeker M."/>
        </authorList>
    </citation>
    <scope>NUCLEOTIDE SEQUENCE [LARGE SCALE GENOMIC DNA]</scope>
    <source>
        <strain evidence="13 14">DSM 107085</strain>
    </source>
</reference>
<dbReference type="OrthoDB" id="9805696at2"/>
<feature type="compositionally biased region" description="Polar residues" evidence="9">
    <location>
        <begin position="543"/>
        <end position="556"/>
    </location>
</feature>
<comment type="caution">
    <text evidence="13">The sequence shown here is derived from an EMBL/GenBank/DDBJ whole genome shotgun (WGS) entry which is preliminary data.</text>
</comment>
<dbReference type="InterPro" id="IPR027417">
    <property type="entry name" value="P-loop_NTPase"/>
</dbReference>
<evidence type="ECO:0000313" key="13">
    <source>
        <dbReference type="EMBL" id="MBB6184430.1"/>
    </source>
</evidence>
<dbReference type="GO" id="GO:0005829">
    <property type="term" value="C:cytosol"/>
    <property type="evidence" value="ECO:0007669"/>
    <property type="project" value="TreeGrafter"/>
</dbReference>
<evidence type="ECO:0000256" key="4">
    <source>
        <dbReference type="ARBA" id="ARBA00022806"/>
    </source>
</evidence>
<comment type="function">
    <text evidence="7">DEAD-box RNA helicase involved in RNA degradation. Has RNA-dependent ATPase activity and unwinds double-stranded RNA.</text>
</comment>
<feature type="domain" description="Helicase C-terminal" evidence="11">
    <location>
        <begin position="230"/>
        <end position="392"/>
    </location>
</feature>
<keyword evidence="1 7" id="KW-0963">Cytoplasm</keyword>
<dbReference type="InterPro" id="IPR001650">
    <property type="entry name" value="Helicase_C-like"/>
</dbReference>
<evidence type="ECO:0000256" key="8">
    <source>
        <dbReference type="PROSITE-ProRule" id="PRU00552"/>
    </source>
</evidence>
<keyword evidence="6 7" id="KW-0694">RNA-binding</keyword>
<proteinExistence type="inferred from homology"/>
<dbReference type="GO" id="GO:0016787">
    <property type="term" value="F:hydrolase activity"/>
    <property type="evidence" value="ECO:0007669"/>
    <property type="project" value="UniProtKB-KW"/>
</dbReference>
<evidence type="ECO:0000256" key="7">
    <source>
        <dbReference type="HAMAP-Rule" id="MF_00661"/>
    </source>
</evidence>
<feature type="domain" description="Helicase ATP-binding" evidence="10">
    <location>
        <begin position="40"/>
        <end position="219"/>
    </location>
</feature>
<gene>
    <name evidence="7" type="primary">rhlB</name>
    <name evidence="13" type="ORF">HNQ86_001775</name>
</gene>
<dbReference type="SMART" id="SM00490">
    <property type="entry name" value="HELICc"/>
    <property type="match status" value="1"/>
</dbReference>
<keyword evidence="5 7" id="KW-0067">ATP-binding</keyword>
<dbReference type="GO" id="GO:0005524">
    <property type="term" value="F:ATP binding"/>
    <property type="evidence" value="ECO:0007669"/>
    <property type="project" value="UniProtKB-UniRule"/>
</dbReference>
<dbReference type="GO" id="GO:0006401">
    <property type="term" value="P:RNA catabolic process"/>
    <property type="evidence" value="ECO:0007669"/>
    <property type="project" value="UniProtKB-UniRule"/>
</dbReference>
<dbReference type="InterPro" id="IPR000629">
    <property type="entry name" value="RNA-helicase_DEAD-box_CS"/>
</dbReference>
<dbReference type="InterPro" id="IPR050079">
    <property type="entry name" value="DEAD_box_RNA_helicase"/>
</dbReference>
<comment type="subcellular location">
    <subcellularLocation>
        <location evidence="7">Cytoplasm</location>
    </subcellularLocation>
</comment>
<protein>
    <recommendedName>
        <fullName evidence="7">ATP-dependent RNA helicase RhlB</fullName>
        <ecNumber evidence="7">3.6.4.13</ecNumber>
    </recommendedName>
</protein>
<evidence type="ECO:0000256" key="5">
    <source>
        <dbReference type="ARBA" id="ARBA00022840"/>
    </source>
</evidence>
<dbReference type="PROSITE" id="PS51194">
    <property type="entry name" value="HELICASE_CTER"/>
    <property type="match status" value="1"/>
</dbReference>
<keyword evidence="3 7" id="KW-0378">Hydrolase</keyword>
<feature type="compositionally biased region" description="Basic and acidic residues" evidence="9">
    <location>
        <begin position="515"/>
        <end position="535"/>
    </location>
</feature>
<dbReference type="HAMAP" id="MF_00661">
    <property type="entry name" value="DEAD_helicase_RhlB"/>
    <property type="match status" value="1"/>
</dbReference>
<evidence type="ECO:0000259" key="10">
    <source>
        <dbReference type="PROSITE" id="PS51192"/>
    </source>
</evidence>
<name>A0A841KHH2_9GAMM</name>
<evidence type="ECO:0000256" key="2">
    <source>
        <dbReference type="ARBA" id="ARBA00022741"/>
    </source>
</evidence>
<dbReference type="GO" id="GO:0003724">
    <property type="term" value="F:RNA helicase activity"/>
    <property type="evidence" value="ECO:0007669"/>
    <property type="project" value="UniProtKB-UniRule"/>
</dbReference>
<dbReference type="SMART" id="SM00487">
    <property type="entry name" value="DEXDc"/>
    <property type="match status" value="1"/>
</dbReference>
<evidence type="ECO:0000259" key="11">
    <source>
        <dbReference type="PROSITE" id="PS51194"/>
    </source>
</evidence>
<accession>A0A841KHH2</accession>
<dbReference type="RefSeq" id="WP_052394584.1">
    <property type="nucleotide sequence ID" value="NZ_JACHET010000001.1"/>
</dbReference>
<comment type="subunit">
    <text evidence="7">Component of the RNA degradosome, which is a multiprotein complex involved in RNA processing and mRNA degradation.</text>
</comment>
<feature type="compositionally biased region" description="Gly residues" evidence="9">
    <location>
        <begin position="502"/>
        <end position="514"/>
    </location>
</feature>
<dbReference type="PANTHER" id="PTHR47959:SF10">
    <property type="entry name" value="ATP-DEPENDENT RNA HELICASE RHLB"/>
    <property type="match status" value="1"/>
</dbReference>
<dbReference type="EC" id="3.6.4.13" evidence="7"/>
<dbReference type="PROSITE" id="PS00039">
    <property type="entry name" value="DEAD_ATP_HELICASE"/>
    <property type="match status" value="1"/>
</dbReference>
<dbReference type="EMBL" id="JACHET010000001">
    <property type="protein sequence ID" value="MBB6184430.1"/>
    <property type="molecule type" value="Genomic_DNA"/>
</dbReference>
<dbReference type="PANTHER" id="PTHR47959">
    <property type="entry name" value="ATP-DEPENDENT RNA HELICASE RHLE-RELATED"/>
    <property type="match status" value="1"/>
</dbReference>
<evidence type="ECO:0000256" key="9">
    <source>
        <dbReference type="SAM" id="MobiDB-lite"/>
    </source>
</evidence>
<evidence type="ECO:0000259" key="12">
    <source>
        <dbReference type="PROSITE" id="PS51195"/>
    </source>
</evidence>
<dbReference type="InterPro" id="IPR023554">
    <property type="entry name" value="RNA_helicase_ATP-dep_RhlB"/>
</dbReference>
<comment type="catalytic activity">
    <reaction evidence="7">
        <text>ATP + H2O = ADP + phosphate + H(+)</text>
        <dbReference type="Rhea" id="RHEA:13065"/>
        <dbReference type="ChEBI" id="CHEBI:15377"/>
        <dbReference type="ChEBI" id="CHEBI:15378"/>
        <dbReference type="ChEBI" id="CHEBI:30616"/>
        <dbReference type="ChEBI" id="CHEBI:43474"/>
        <dbReference type="ChEBI" id="CHEBI:456216"/>
        <dbReference type="EC" id="3.6.4.13"/>
    </reaction>
</comment>
<feature type="compositionally biased region" description="Low complexity" evidence="9">
    <location>
        <begin position="413"/>
        <end position="429"/>
    </location>
</feature>
<evidence type="ECO:0000313" key="14">
    <source>
        <dbReference type="Proteomes" id="UP000560000"/>
    </source>
</evidence>
<dbReference type="Pfam" id="PF00270">
    <property type="entry name" value="DEAD"/>
    <property type="match status" value="1"/>
</dbReference>
<dbReference type="Gene3D" id="3.40.50.300">
    <property type="entry name" value="P-loop containing nucleotide triphosphate hydrolases"/>
    <property type="match status" value="2"/>
</dbReference>
<keyword evidence="2 7" id="KW-0547">Nucleotide-binding</keyword>
<evidence type="ECO:0000256" key="6">
    <source>
        <dbReference type="ARBA" id="ARBA00022884"/>
    </source>
</evidence>
<sequence>MAEHVLTDTFFENLDLHPKLQEGLRACGFTRCTPIQSLTLPVALKGRDVAGQAQTGTGKTCAFLVAMMNRLLTQPAMADRKDSDPRALVIAPTRELAIQIEKDARAIGRDTGLRVALIYGGVDYDKQRQQLKDGCDIIIATPGRLLDYYKQHVFTLNSVEVMVIDEADRMFDLGFIKDVRYIFRRLPGRDERQVLLFSATLSHRVLELAYEHMNEAEKLVVETDNVTADRVRQVVYFPAKEEKMPLLLNLIEQHKPERSIVFANTKAAVERIKERLRKHGYNVGALSGDVPQVKRQKLLQRFKDSQIDVLVATDVAARGLHIPAVSHVFNYDLPHDAEDYVHRIGRTARLGAEGDAISFACDLYAMGLPDIEAYIEQKIPVEAIDPAMLKMPAPRPQAANAHHDDDDGEDAPTEATASPSSSTGETGEGAPRKRRRRRGKKPASSGQGSRNDAAGEERAMSGTETAVASTQASPAAGDNAAEGAPRKRRRRRGGRGRSGEGAQQGGGRAQGGERGNARGKGDGKGEERGSRDGSRRRSGSASTEAGQASAKTSGSRQVHAEPAPAKPKKVGFFRRLFGGGR</sequence>
<feature type="compositionally biased region" description="Basic residues" evidence="9">
    <location>
        <begin position="486"/>
        <end position="495"/>
    </location>
</feature>
<dbReference type="InterPro" id="IPR011545">
    <property type="entry name" value="DEAD/DEAH_box_helicase_dom"/>
</dbReference>
<keyword evidence="4 7" id="KW-0347">Helicase</keyword>
<comment type="similarity">
    <text evidence="7">Belongs to the DEAD box helicase family. RhlB subfamily.</text>
</comment>
<organism evidence="13 14">
    <name type="scientific">Oleiagrimonas soli</name>
    <dbReference type="NCBI Taxonomy" id="1543381"/>
    <lineage>
        <taxon>Bacteria</taxon>
        <taxon>Pseudomonadati</taxon>
        <taxon>Pseudomonadota</taxon>
        <taxon>Gammaproteobacteria</taxon>
        <taxon>Lysobacterales</taxon>
        <taxon>Rhodanobacteraceae</taxon>
        <taxon>Oleiagrimonas</taxon>
    </lineage>
</organism>
<dbReference type="PROSITE" id="PS51192">
    <property type="entry name" value="HELICASE_ATP_BIND_1"/>
    <property type="match status" value="1"/>
</dbReference>
<dbReference type="InterPro" id="IPR014014">
    <property type="entry name" value="RNA_helicase_DEAD_Q_motif"/>
</dbReference>
<dbReference type="AlphaFoldDB" id="A0A841KHH2"/>